<comment type="caution">
    <text evidence="2">The sequence shown here is derived from an EMBL/GenBank/DDBJ whole genome shotgun (WGS) entry which is preliminary data.</text>
</comment>
<evidence type="ECO:0000313" key="2">
    <source>
        <dbReference type="EMBL" id="KAJ8965248.1"/>
    </source>
</evidence>
<evidence type="ECO:0000256" key="1">
    <source>
        <dbReference type="ARBA" id="ARBA00007218"/>
    </source>
</evidence>
<dbReference type="PANTHER" id="PTHR31353:SF1">
    <property type="entry name" value="PROTEIN FAM98B"/>
    <property type="match status" value="1"/>
</dbReference>
<dbReference type="GO" id="GO:0072669">
    <property type="term" value="C:tRNA-splicing ligase complex"/>
    <property type="evidence" value="ECO:0007669"/>
    <property type="project" value="TreeGrafter"/>
</dbReference>
<accession>A0AAV8ZKD3</accession>
<name>A0AAV8ZKD3_9CUCU</name>
<comment type="similarity">
    <text evidence="1">Belongs to the FAM98 family.</text>
</comment>
<protein>
    <submittedName>
        <fullName evidence="2">Uncharacterized protein</fullName>
    </submittedName>
</protein>
<dbReference type="Pfam" id="PF10239">
    <property type="entry name" value="DUF2465"/>
    <property type="match status" value="1"/>
</dbReference>
<dbReference type="AlphaFoldDB" id="A0AAV8ZKD3"/>
<organism evidence="2 3">
    <name type="scientific">Rhamnusium bicolor</name>
    <dbReference type="NCBI Taxonomy" id="1586634"/>
    <lineage>
        <taxon>Eukaryota</taxon>
        <taxon>Metazoa</taxon>
        <taxon>Ecdysozoa</taxon>
        <taxon>Arthropoda</taxon>
        <taxon>Hexapoda</taxon>
        <taxon>Insecta</taxon>
        <taxon>Pterygota</taxon>
        <taxon>Neoptera</taxon>
        <taxon>Endopterygota</taxon>
        <taxon>Coleoptera</taxon>
        <taxon>Polyphaga</taxon>
        <taxon>Cucujiformia</taxon>
        <taxon>Chrysomeloidea</taxon>
        <taxon>Cerambycidae</taxon>
        <taxon>Lepturinae</taxon>
        <taxon>Rhagiini</taxon>
        <taxon>Rhamnusium</taxon>
    </lineage>
</organism>
<dbReference type="EMBL" id="JANEYF010001270">
    <property type="protein sequence ID" value="KAJ8965248.1"/>
    <property type="molecule type" value="Genomic_DNA"/>
</dbReference>
<proteinExistence type="inferred from homology"/>
<dbReference type="PANTHER" id="PTHR31353">
    <property type="entry name" value="FAM98"/>
    <property type="match status" value="1"/>
</dbReference>
<keyword evidence="3" id="KW-1185">Reference proteome</keyword>
<evidence type="ECO:0000313" key="3">
    <source>
        <dbReference type="Proteomes" id="UP001162156"/>
    </source>
</evidence>
<dbReference type="InterPro" id="IPR018797">
    <property type="entry name" value="FAM98"/>
</dbReference>
<dbReference type="Proteomes" id="UP001162156">
    <property type="component" value="Unassembled WGS sequence"/>
</dbReference>
<gene>
    <name evidence="2" type="ORF">NQ314_004260</name>
</gene>
<sequence>MLEWSDRTKGKDELFENIYLEKRKSLKVDPDVDISDLLAARTDIAIIEKTSSSSVRKNTRTQLNKVIIGQVRPTCAV</sequence>
<reference evidence="2" key="1">
    <citation type="journal article" date="2023" name="Insect Mol. Biol.">
        <title>Genome sequencing provides insights into the evolution of gene families encoding plant cell wall-degrading enzymes in longhorned beetles.</title>
        <authorList>
            <person name="Shin N.R."/>
            <person name="Okamura Y."/>
            <person name="Kirsch R."/>
            <person name="Pauchet Y."/>
        </authorList>
    </citation>
    <scope>NUCLEOTIDE SEQUENCE</scope>
    <source>
        <strain evidence="2">RBIC_L_NR</strain>
    </source>
</reference>